<name>A0A5N5GF39_9ROSA</name>
<dbReference type="EMBL" id="SMOL01000475">
    <property type="protein sequence ID" value="KAB2612070.1"/>
    <property type="molecule type" value="Genomic_DNA"/>
</dbReference>
<protein>
    <submittedName>
        <fullName evidence="1">Uncharacterized protein</fullName>
    </submittedName>
</protein>
<sequence length="65" mass="7562">MHLPSPFQISTKFLAYPGINNVAEVFHWLQHSGELKYRYLYLFLNPGTSGLRKKIREGLKCCHLV</sequence>
<dbReference type="AlphaFoldDB" id="A0A5N5GF39"/>
<accession>A0A5N5GF39</accession>
<dbReference type="Proteomes" id="UP000327157">
    <property type="component" value="Unassembled WGS sequence"/>
</dbReference>
<reference evidence="1 2" key="1">
    <citation type="submission" date="2019-09" db="EMBL/GenBank/DDBJ databases">
        <authorList>
            <person name="Ou C."/>
        </authorList>
    </citation>
    <scope>NUCLEOTIDE SEQUENCE [LARGE SCALE GENOMIC DNA]</scope>
    <source>
        <strain evidence="1">S2</strain>
        <tissue evidence="1">Leaf</tissue>
    </source>
</reference>
<gene>
    <name evidence="1" type="ORF">D8674_036896</name>
</gene>
<keyword evidence="2" id="KW-1185">Reference proteome</keyword>
<reference evidence="1 2" key="2">
    <citation type="submission" date="2019-11" db="EMBL/GenBank/DDBJ databases">
        <title>A de novo genome assembly of a pear dwarfing rootstock.</title>
        <authorList>
            <person name="Wang F."/>
            <person name="Wang J."/>
            <person name="Li S."/>
            <person name="Zhang Y."/>
            <person name="Fang M."/>
            <person name="Ma L."/>
            <person name="Zhao Y."/>
            <person name="Jiang S."/>
        </authorList>
    </citation>
    <scope>NUCLEOTIDE SEQUENCE [LARGE SCALE GENOMIC DNA]</scope>
    <source>
        <strain evidence="1">S2</strain>
        <tissue evidence="1">Leaf</tissue>
    </source>
</reference>
<comment type="caution">
    <text evidence="1">The sequence shown here is derived from an EMBL/GenBank/DDBJ whole genome shotgun (WGS) entry which is preliminary data.</text>
</comment>
<evidence type="ECO:0000313" key="1">
    <source>
        <dbReference type="EMBL" id="KAB2612070.1"/>
    </source>
</evidence>
<organism evidence="1 2">
    <name type="scientific">Pyrus ussuriensis x Pyrus communis</name>
    <dbReference type="NCBI Taxonomy" id="2448454"/>
    <lineage>
        <taxon>Eukaryota</taxon>
        <taxon>Viridiplantae</taxon>
        <taxon>Streptophyta</taxon>
        <taxon>Embryophyta</taxon>
        <taxon>Tracheophyta</taxon>
        <taxon>Spermatophyta</taxon>
        <taxon>Magnoliopsida</taxon>
        <taxon>eudicotyledons</taxon>
        <taxon>Gunneridae</taxon>
        <taxon>Pentapetalae</taxon>
        <taxon>rosids</taxon>
        <taxon>fabids</taxon>
        <taxon>Rosales</taxon>
        <taxon>Rosaceae</taxon>
        <taxon>Amygdaloideae</taxon>
        <taxon>Maleae</taxon>
        <taxon>Pyrus</taxon>
    </lineage>
</organism>
<proteinExistence type="predicted"/>
<evidence type="ECO:0000313" key="2">
    <source>
        <dbReference type="Proteomes" id="UP000327157"/>
    </source>
</evidence>